<feature type="region of interest" description="Disordered" evidence="5">
    <location>
        <begin position="114"/>
        <end position="137"/>
    </location>
</feature>
<dbReference type="GO" id="GO:0005576">
    <property type="term" value="C:extracellular region"/>
    <property type="evidence" value="ECO:0007669"/>
    <property type="project" value="UniProtKB-SubCell"/>
</dbReference>
<proteinExistence type="predicted"/>
<evidence type="ECO:0008006" key="9">
    <source>
        <dbReference type="Google" id="ProtNLM"/>
    </source>
</evidence>
<protein>
    <recommendedName>
        <fullName evidence="9">Peroxidase</fullName>
    </recommendedName>
</protein>
<dbReference type="SUPFAM" id="SSF48113">
    <property type="entry name" value="Heme-dependent peroxidases"/>
    <property type="match status" value="1"/>
</dbReference>
<comment type="subcellular location">
    <subcellularLocation>
        <location evidence="1">Secreted</location>
    </subcellularLocation>
</comment>
<feature type="compositionally biased region" description="Basic and acidic residues" evidence="5">
    <location>
        <begin position="120"/>
        <end position="136"/>
    </location>
</feature>
<dbReference type="GO" id="GO:0006979">
    <property type="term" value="P:response to oxidative stress"/>
    <property type="evidence" value="ECO:0007669"/>
    <property type="project" value="InterPro"/>
</dbReference>
<dbReference type="PROSITE" id="PS50292">
    <property type="entry name" value="PEROXIDASE_3"/>
    <property type="match status" value="1"/>
</dbReference>
<feature type="region of interest" description="Disordered" evidence="5">
    <location>
        <begin position="44"/>
        <end position="70"/>
    </location>
</feature>
<feature type="signal peptide" evidence="6">
    <location>
        <begin position="1"/>
        <end position="19"/>
    </location>
</feature>
<accession>A0A8R1ICC8</accession>
<evidence type="ECO:0000256" key="6">
    <source>
        <dbReference type="SAM" id="SignalP"/>
    </source>
</evidence>
<organism evidence="7 8">
    <name type="scientific">Caenorhabditis japonica</name>
    <dbReference type="NCBI Taxonomy" id="281687"/>
    <lineage>
        <taxon>Eukaryota</taxon>
        <taxon>Metazoa</taxon>
        <taxon>Ecdysozoa</taxon>
        <taxon>Nematoda</taxon>
        <taxon>Chromadorea</taxon>
        <taxon>Rhabditida</taxon>
        <taxon>Rhabditina</taxon>
        <taxon>Rhabditomorpha</taxon>
        <taxon>Rhabditoidea</taxon>
        <taxon>Rhabditidae</taxon>
        <taxon>Peloderinae</taxon>
        <taxon>Caenorhabditis</taxon>
    </lineage>
</organism>
<evidence type="ECO:0000256" key="1">
    <source>
        <dbReference type="ARBA" id="ARBA00004613"/>
    </source>
</evidence>
<dbReference type="Pfam" id="PF03098">
    <property type="entry name" value="An_peroxidase"/>
    <property type="match status" value="1"/>
</dbReference>
<keyword evidence="3" id="KW-0560">Oxidoreductase</keyword>
<feature type="compositionally biased region" description="Polar residues" evidence="5">
    <location>
        <begin position="59"/>
        <end position="70"/>
    </location>
</feature>
<dbReference type="EnsemblMetazoa" id="CJA33182b.1">
    <property type="protein sequence ID" value="CJA33182b.1"/>
    <property type="gene ID" value="WBGene00209029"/>
</dbReference>
<keyword evidence="4" id="KW-0325">Glycoprotein</keyword>
<evidence type="ECO:0000256" key="3">
    <source>
        <dbReference type="ARBA" id="ARBA00022559"/>
    </source>
</evidence>
<dbReference type="GO" id="GO:0020037">
    <property type="term" value="F:heme binding"/>
    <property type="evidence" value="ECO:0007669"/>
    <property type="project" value="InterPro"/>
</dbReference>
<dbReference type="InterPro" id="IPR037120">
    <property type="entry name" value="Haem_peroxidase_sf_animal"/>
</dbReference>
<keyword evidence="2" id="KW-0964">Secreted</keyword>
<dbReference type="InterPro" id="IPR010255">
    <property type="entry name" value="Haem_peroxidase_sf"/>
</dbReference>
<reference evidence="8" key="1">
    <citation type="submission" date="2010-08" db="EMBL/GenBank/DDBJ databases">
        <authorList>
            <consortium name="Caenorhabditis japonica Sequencing Consortium"/>
            <person name="Wilson R.K."/>
        </authorList>
    </citation>
    <scope>NUCLEOTIDE SEQUENCE [LARGE SCALE GENOMIC DNA]</scope>
    <source>
        <strain evidence="8">DF5081</strain>
    </source>
</reference>
<sequence>MISKISICLLFLVVYRISAMEVTEESERIVEDAVMRALETMLNQESSNNGSSSEKRIIDSQQANADSKSAQFTGEVLEEATRVLVKEFGMDIIPVANAVINKWKLEDEDEDANANAQNEKCNRSSSKKEASSHVEIEATTTRTITGNCNNRQNPELGNSVTTLRRVLGGAFYADGLGRIRTRSVTGEVLPSARLISNSLHDDRDNEVFSSNTNHLHMIIGQFIAHDMVFIPSSV</sequence>
<name>A0A8R1ICC8_CAEJA</name>
<evidence type="ECO:0000256" key="4">
    <source>
        <dbReference type="ARBA" id="ARBA00023180"/>
    </source>
</evidence>
<keyword evidence="3" id="KW-0575">Peroxidase</keyword>
<evidence type="ECO:0000313" key="7">
    <source>
        <dbReference type="EnsemblMetazoa" id="CJA33182b.1"/>
    </source>
</evidence>
<feature type="chain" id="PRO_5035816743" description="Peroxidase" evidence="6">
    <location>
        <begin position="20"/>
        <end position="234"/>
    </location>
</feature>
<dbReference type="AlphaFoldDB" id="A0A8R1ICC8"/>
<keyword evidence="8" id="KW-1185">Reference proteome</keyword>
<evidence type="ECO:0000256" key="2">
    <source>
        <dbReference type="ARBA" id="ARBA00022525"/>
    </source>
</evidence>
<dbReference type="Gene3D" id="1.10.640.10">
    <property type="entry name" value="Haem peroxidase domain superfamily, animal type"/>
    <property type="match status" value="1"/>
</dbReference>
<keyword evidence="6" id="KW-0732">Signal</keyword>
<dbReference type="PANTHER" id="PTHR11475:SF4">
    <property type="entry name" value="CHORION PEROXIDASE"/>
    <property type="match status" value="1"/>
</dbReference>
<evidence type="ECO:0000313" key="8">
    <source>
        <dbReference type="Proteomes" id="UP000005237"/>
    </source>
</evidence>
<dbReference type="InterPro" id="IPR019791">
    <property type="entry name" value="Haem_peroxidase_animal"/>
</dbReference>
<evidence type="ECO:0000256" key="5">
    <source>
        <dbReference type="SAM" id="MobiDB-lite"/>
    </source>
</evidence>
<reference evidence="7" key="2">
    <citation type="submission" date="2022-06" db="UniProtKB">
        <authorList>
            <consortium name="EnsemblMetazoa"/>
        </authorList>
    </citation>
    <scope>IDENTIFICATION</scope>
    <source>
        <strain evidence="7">DF5081</strain>
    </source>
</reference>
<dbReference type="PANTHER" id="PTHR11475">
    <property type="entry name" value="OXIDASE/PEROXIDASE"/>
    <property type="match status" value="1"/>
</dbReference>
<dbReference type="Proteomes" id="UP000005237">
    <property type="component" value="Unassembled WGS sequence"/>
</dbReference>
<dbReference type="GO" id="GO:0004601">
    <property type="term" value="F:peroxidase activity"/>
    <property type="evidence" value="ECO:0007669"/>
    <property type="project" value="UniProtKB-KW"/>
</dbReference>